<evidence type="ECO:0000313" key="2">
    <source>
        <dbReference type="Proteomes" id="UP001213681"/>
    </source>
</evidence>
<dbReference type="Proteomes" id="UP001213681">
    <property type="component" value="Unassembled WGS sequence"/>
</dbReference>
<keyword evidence="1" id="KW-0067">ATP-binding</keyword>
<protein>
    <submittedName>
        <fullName evidence="1">Helicase</fullName>
    </submittedName>
</protein>
<dbReference type="AlphaFoldDB" id="A0AAD6CAS1"/>
<accession>A0AAD6CAS1</accession>
<reference evidence="1" key="2">
    <citation type="journal article" date="2023" name="IMA Fungus">
        <title>Comparative genomic study of the Penicillium genus elucidates a diverse pangenome and 15 lateral gene transfer events.</title>
        <authorList>
            <person name="Petersen C."/>
            <person name="Sorensen T."/>
            <person name="Nielsen M.R."/>
            <person name="Sondergaard T.E."/>
            <person name="Sorensen J.L."/>
            <person name="Fitzpatrick D.A."/>
            <person name="Frisvad J.C."/>
            <person name="Nielsen K.L."/>
        </authorList>
    </citation>
    <scope>NUCLEOTIDE SEQUENCE</scope>
    <source>
        <strain evidence="1">IBT 16125</strain>
    </source>
</reference>
<name>A0AAD6CAS1_9EURO</name>
<organism evidence="1 2">
    <name type="scientific">Penicillium daleae</name>
    <dbReference type="NCBI Taxonomy" id="63821"/>
    <lineage>
        <taxon>Eukaryota</taxon>
        <taxon>Fungi</taxon>
        <taxon>Dikarya</taxon>
        <taxon>Ascomycota</taxon>
        <taxon>Pezizomycotina</taxon>
        <taxon>Eurotiomycetes</taxon>
        <taxon>Eurotiomycetidae</taxon>
        <taxon>Eurotiales</taxon>
        <taxon>Aspergillaceae</taxon>
        <taxon>Penicillium</taxon>
    </lineage>
</organism>
<reference evidence="1" key="1">
    <citation type="submission" date="2022-12" db="EMBL/GenBank/DDBJ databases">
        <authorList>
            <person name="Petersen C."/>
        </authorList>
    </citation>
    <scope>NUCLEOTIDE SEQUENCE</scope>
    <source>
        <strain evidence="1">IBT 16125</strain>
    </source>
</reference>
<dbReference type="GO" id="GO:0004386">
    <property type="term" value="F:helicase activity"/>
    <property type="evidence" value="ECO:0007669"/>
    <property type="project" value="UniProtKB-KW"/>
</dbReference>
<proteinExistence type="predicted"/>
<keyword evidence="2" id="KW-1185">Reference proteome</keyword>
<keyword evidence="1" id="KW-0547">Nucleotide-binding</keyword>
<dbReference type="RefSeq" id="XP_056768407.1">
    <property type="nucleotide sequence ID" value="XM_056907680.1"/>
</dbReference>
<dbReference type="GeneID" id="81597923"/>
<keyword evidence="1" id="KW-0378">Hydrolase</keyword>
<comment type="caution">
    <text evidence="1">The sequence shown here is derived from an EMBL/GenBank/DDBJ whole genome shotgun (WGS) entry which is preliminary data.</text>
</comment>
<dbReference type="EMBL" id="JAPVEA010000004">
    <property type="protein sequence ID" value="KAJ5456034.1"/>
    <property type="molecule type" value="Genomic_DNA"/>
</dbReference>
<gene>
    <name evidence="1" type="ORF">N7458_004298</name>
</gene>
<sequence length="86" mass="9962">MGDRCRQWTGIDARAGDGYDSPGNRKYFGSVKAFLHNVREDRTEVVSDNKENEDDIDDKQWVRYITDLQAAYTTYIAEMAYGRIMT</sequence>
<keyword evidence="1" id="KW-0347">Helicase</keyword>
<evidence type="ECO:0000313" key="1">
    <source>
        <dbReference type="EMBL" id="KAJ5456034.1"/>
    </source>
</evidence>